<dbReference type="EMBL" id="JAUEDK010000005">
    <property type="protein sequence ID" value="MDN0074077.1"/>
    <property type="molecule type" value="Genomic_DNA"/>
</dbReference>
<dbReference type="RefSeq" id="WP_289828623.1">
    <property type="nucleotide sequence ID" value="NZ_JAUEDK010000005.1"/>
</dbReference>
<protein>
    <submittedName>
        <fullName evidence="1">Uncharacterized protein</fullName>
    </submittedName>
</protein>
<comment type="caution">
    <text evidence="1">The sequence shown here is derived from an EMBL/GenBank/DDBJ whole genome shotgun (WGS) entry which is preliminary data.</text>
</comment>
<sequence>MARNEFLIFRILQLIKRLSTQFVEERRLLRELERESGGEYTTETVLEQLDYMGRTGLIRSVQAARNQRGYALDWAGYDYLDAA</sequence>
<organism evidence="1 2">
    <name type="scientific">Crenobacter oryzisoli</name>
    <dbReference type="NCBI Taxonomy" id="3056844"/>
    <lineage>
        <taxon>Bacteria</taxon>
        <taxon>Pseudomonadati</taxon>
        <taxon>Pseudomonadota</taxon>
        <taxon>Betaproteobacteria</taxon>
        <taxon>Neisseriales</taxon>
        <taxon>Neisseriaceae</taxon>
        <taxon>Crenobacter</taxon>
    </lineage>
</organism>
<accession>A0ABT7XJX2</accession>
<keyword evidence="2" id="KW-1185">Reference proteome</keyword>
<reference evidence="1" key="1">
    <citation type="submission" date="2023-06" db="EMBL/GenBank/DDBJ databases">
        <authorList>
            <person name="Zhang S."/>
        </authorList>
    </citation>
    <scope>NUCLEOTIDE SEQUENCE</scope>
    <source>
        <strain evidence="1">SG2303</strain>
    </source>
</reference>
<dbReference type="Proteomes" id="UP001168540">
    <property type="component" value="Unassembled WGS sequence"/>
</dbReference>
<evidence type="ECO:0000313" key="1">
    <source>
        <dbReference type="EMBL" id="MDN0074077.1"/>
    </source>
</evidence>
<proteinExistence type="predicted"/>
<evidence type="ECO:0000313" key="2">
    <source>
        <dbReference type="Proteomes" id="UP001168540"/>
    </source>
</evidence>
<gene>
    <name evidence="1" type="ORF">QU481_04135</name>
</gene>
<name>A0ABT7XJX2_9NEIS</name>